<evidence type="ECO:0000256" key="2">
    <source>
        <dbReference type="ARBA" id="ARBA00022679"/>
    </source>
</evidence>
<dbReference type="Gene3D" id="3.40.50.2000">
    <property type="entry name" value="Glycogen Phosphorylase B"/>
    <property type="match status" value="2"/>
</dbReference>
<organism evidence="6">
    <name type="scientific">Allium cepa</name>
    <name type="common">Onion</name>
    <dbReference type="NCBI Taxonomy" id="4679"/>
    <lineage>
        <taxon>Eukaryota</taxon>
        <taxon>Viridiplantae</taxon>
        <taxon>Streptophyta</taxon>
        <taxon>Embryophyta</taxon>
        <taxon>Tracheophyta</taxon>
        <taxon>Spermatophyta</taxon>
        <taxon>Magnoliopsida</taxon>
        <taxon>Liliopsida</taxon>
        <taxon>Asparagales</taxon>
        <taxon>Amaryllidaceae</taxon>
        <taxon>Allioideae</taxon>
        <taxon>Allieae</taxon>
        <taxon>Allium</taxon>
    </lineage>
</organism>
<dbReference type="EMBL" id="AY262060">
    <property type="protein sequence ID" value="AAP88404.1"/>
    <property type="molecule type" value="mRNA"/>
</dbReference>
<dbReference type="CAZy" id="GT1">
    <property type="family name" value="Glycosyltransferase Family 1"/>
</dbReference>
<keyword evidence="3" id="KW-0328">Glycosyltransferase</keyword>
<dbReference type="AlphaFoldDB" id="Q7XJ52"/>
<evidence type="ECO:0000313" key="6">
    <source>
        <dbReference type="EMBL" id="AAP88404.1"/>
    </source>
</evidence>
<keyword evidence="2 3" id="KW-0808">Transferase</keyword>
<dbReference type="GO" id="GO:0035251">
    <property type="term" value="F:UDP-glucosyltransferase activity"/>
    <property type="evidence" value="ECO:0007669"/>
    <property type="project" value="TreeGrafter"/>
</dbReference>
<dbReference type="FunFam" id="3.40.50.2000:FF:000047">
    <property type="entry name" value="Glycosyltransferase"/>
    <property type="match status" value="1"/>
</dbReference>
<dbReference type="EC" id="2.4.1.-" evidence="4"/>
<sequence length="487" mass="54817">MSIESITDASKSDHYVLVPFMAQGHMIPMLDIAQLLANRGARVSFITTPVNATRIKPLLDDRKSNNEFINVVELTFPCKEFGLPEGCENIDLITSVDHYKPFFHAAISLVEPFKLYIREATPTVTCIISDYSSFFTAEVGQSLNIPRIIFHGPSCLYIHGTHSIRIHNSFDGVAEFDSIAVPDLPKKIEMNKLQAWGWFSDPGWEDFRAKAAEAEASSFGVVMNTCYELESEIIDRYERLIKKRVWPIGPLCLYGNHIGLKGDRGKKSSVDEAQLLNWLDSKEAKSVLYVSFGSLVQTKTSQLIEIGLGLENSKVPFIWVIKEIERTVEFEKWISTERFEERTKGRGIVITGWAPQVVILSHGSVGGFVTHCGWNSVLEAVSAGVPMLTWPHFVDQFFNEKLIVEVIETGVAVGVNKPYHYLLEDEVAVKSEVMSKAVLQLMDKGEEGEERRRRAKQYGDKGRKAMDEGGSSWMNLSLFMDFMSRSV</sequence>
<dbReference type="CDD" id="cd03784">
    <property type="entry name" value="GT1_Gtf-like"/>
    <property type="match status" value="1"/>
</dbReference>
<evidence type="ECO:0000256" key="3">
    <source>
        <dbReference type="RuleBase" id="RU003718"/>
    </source>
</evidence>
<gene>
    <name evidence="6" type="primary">UGT73H1</name>
</gene>
<dbReference type="Pfam" id="PF00201">
    <property type="entry name" value="UDPGT"/>
    <property type="match status" value="1"/>
</dbReference>
<dbReference type="PANTHER" id="PTHR48047:SF182">
    <property type="entry name" value="GLYCOSYLTRANSFERASE"/>
    <property type="match status" value="1"/>
</dbReference>
<dbReference type="InterPro" id="IPR002213">
    <property type="entry name" value="UDP_glucos_trans"/>
</dbReference>
<evidence type="ECO:0000256" key="4">
    <source>
        <dbReference type="RuleBase" id="RU362057"/>
    </source>
</evidence>
<comment type="similarity">
    <text evidence="1 3">Belongs to the UDP-glycosyltransferase family.</text>
</comment>
<reference evidence="6" key="1">
    <citation type="submission" date="2003-03" db="EMBL/GenBank/DDBJ databases">
        <title>Cloning and characterization of two flavonoid glucosyl-transferases from Allium cepa.</title>
        <authorList>
            <person name="Kramer C.M."/>
            <person name="Prata R.T."/>
            <person name="Willits M.G."/>
            <person name="Graser G."/>
        </authorList>
    </citation>
    <scope>NUCLEOTIDE SEQUENCE</scope>
</reference>
<evidence type="ECO:0000256" key="1">
    <source>
        <dbReference type="ARBA" id="ARBA00009995"/>
    </source>
</evidence>
<accession>Q7XJ52</accession>
<proteinExistence type="evidence at transcript level"/>
<name>Q7XJ52_ALLCE</name>
<protein>
    <recommendedName>
        <fullName evidence="4">Glycosyltransferase</fullName>
        <ecNumber evidence="4">2.4.1.-</ecNumber>
    </recommendedName>
</protein>
<dbReference type="PANTHER" id="PTHR48047">
    <property type="entry name" value="GLYCOSYLTRANSFERASE"/>
    <property type="match status" value="1"/>
</dbReference>
<dbReference type="InterPro" id="IPR035595">
    <property type="entry name" value="UDP_glycos_trans_CS"/>
</dbReference>
<evidence type="ECO:0000256" key="5">
    <source>
        <dbReference type="SAM" id="MobiDB-lite"/>
    </source>
</evidence>
<dbReference type="PROSITE" id="PS00375">
    <property type="entry name" value="UDPGT"/>
    <property type="match status" value="1"/>
</dbReference>
<feature type="region of interest" description="Disordered" evidence="5">
    <location>
        <begin position="445"/>
        <end position="467"/>
    </location>
</feature>
<dbReference type="SUPFAM" id="SSF53756">
    <property type="entry name" value="UDP-Glycosyltransferase/glycogen phosphorylase"/>
    <property type="match status" value="1"/>
</dbReference>